<keyword evidence="6" id="KW-1185">Reference proteome</keyword>
<evidence type="ECO:0000313" key="6">
    <source>
        <dbReference type="Proteomes" id="UP000626092"/>
    </source>
</evidence>
<dbReference type="Pfam" id="PF00657">
    <property type="entry name" value="Lipase_GDSL"/>
    <property type="match status" value="1"/>
</dbReference>
<dbReference type="Gene3D" id="3.40.50.1110">
    <property type="entry name" value="SGNH hydrolase"/>
    <property type="match status" value="1"/>
</dbReference>
<dbReference type="AlphaFoldDB" id="A0A834LT52"/>
<name>A0A834LT52_RHOSS</name>
<evidence type="ECO:0000256" key="4">
    <source>
        <dbReference type="ARBA" id="ARBA00023098"/>
    </source>
</evidence>
<evidence type="ECO:0000313" key="5">
    <source>
        <dbReference type="EMBL" id="KAF7147179.1"/>
    </source>
</evidence>
<comment type="caution">
    <text evidence="5">The sequence shown here is derived from an EMBL/GenBank/DDBJ whole genome shotgun (WGS) entry which is preliminary data.</text>
</comment>
<accession>A0A834LT52</accession>
<proteinExistence type="inferred from homology"/>
<organism evidence="5 6">
    <name type="scientific">Rhododendron simsii</name>
    <name type="common">Sims's rhododendron</name>
    <dbReference type="NCBI Taxonomy" id="118357"/>
    <lineage>
        <taxon>Eukaryota</taxon>
        <taxon>Viridiplantae</taxon>
        <taxon>Streptophyta</taxon>
        <taxon>Embryophyta</taxon>
        <taxon>Tracheophyta</taxon>
        <taxon>Spermatophyta</taxon>
        <taxon>Magnoliopsida</taxon>
        <taxon>eudicotyledons</taxon>
        <taxon>Gunneridae</taxon>
        <taxon>Pentapetalae</taxon>
        <taxon>asterids</taxon>
        <taxon>Ericales</taxon>
        <taxon>Ericaceae</taxon>
        <taxon>Ericoideae</taxon>
        <taxon>Rhodoreae</taxon>
        <taxon>Rhododendron</taxon>
    </lineage>
</organism>
<sequence length="146" mass="16292">MGVRKVAVAAIEPLGCLPQVTFVSSFQTCNETSNSLAILHNKLLQQAVAELNRECKDSGAFIILDLYDAFYSVLNHTETTVKFESPILKPCCFGTSIGYHCGSLNAQGEKMYTLCDNPKATFFWDSFHPTQAGWQAVFFYLKSKFE</sequence>
<keyword evidence="2" id="KW-0378">Hydrolase</keyword>
<evidence type="ECO:0000256" key="1">
    <source>
        <dbReference type="ARBA" id="ARBA00008668"/>
    </source>
</evidence>
<reference evidence="5" key="1">
    <citation type="submission" date="2019-11" db="EMBL/GenBank/DDBJ databases">
        <authorList>
            <person name="Liu Y."/>
            <person name="Hou J."/>
            <person name="Li T.-Q."/>
            <person name="Guan C.-H."/>
            <person name="Wu X."/>
            <person name="Wu H.-Z."/>
            <person name="Ling F."/>
            <person name="Zhang R."/>
            <person name="Shi X.-G."/>
            <person name="Ren J.-P."/>
            <person name="Chen E.-F."/>
            <person name="Sun J.-M."/>
        </authorList>
    </citation>
    <scope>NUCLEOTIDE SEQUENCE</scope>
    <source>
        <strain evidence="5">Adult_tree_wgs_1</strain>
        <tissue evidence="5">Leaves</tissue>
    </source>
</reference>
<dbReference type="EMBL" id="WJXA01000003">
    <property type="protein sequence ID" value="KAF7147179.1"/>
    <property type="molecule type" value="Genomic_DNA"/>
</dbReference>
<gene>
    <name evidence="5" type="ORF">RHSIM_Rhsim03G0079700</name>
</gene>
<dbReference type="OrthoDB" id="1600564at2759"/>
<dbReference type="InterPro" id="IPR001087">
    <property type="entry name" value="GDSL"/>
</dbReference>
<keyword evidence="3" id="KW-0442">Lipid degradation</keyword>
<dbReference type="GO" id="GO:0016788">
    <property type="term" value="F:hydrolase activity, acting on ester bonds"/>
    <property type="evidence" value="ECO:0007669"/>
    <property type="project" value="InterPro"/>
</dbReference>
<protein>
    <recommendedName>
        <fullName evidence="7">GDSL esterase/lipase</fullName>
    </recommendedName>
</protein>
<dbReference type="PANTHER" id="PTHR46020">
    <property type="entry name" value="OSJNBB0059K02.9 PROTEIN"/>
    <property type="match status" value="1"/>
</dbReference>
<dbReference type="PANTHER" id="PTHR46020:SF32">
    <property type="entry name" value="GDSL ESTERASE_LIPASE"/>
    <property type="match status" value="1"/>
</dbReference>
<dbReference type="GO" id="GO:0016042">
    <property type="term" value="P:lipid catabolic process"/>
    <property type="evidence" value="ECO:0007669"/>
    <property type="project" value="UniProtKB-KW"/>
</dbReference>
<evidence type="ECO:0000256" key="2">
    <source>
        <dbReference type="ARBA" id="ARBA00022801"/>
    </source>
</evidence>
<comment type="similarity">
    <text evidence="1">Belongs to the 'GDSL' lipolytic enzyme family.</text>
</comment>
<dbReference type="InterPro" id="IPR036514">
    <property type="entry name" value="SGNH_hydro_sf"/>
</dbReference>
<dbReference type="Proteomes" id="UP000626092">
    <property type="component" value="Unassembled WGS sequence"/>
</dbReference>
<evidence type="ECO:0008006" key="7">
    <source>
        <dbReference type="Google" id="ProtNLM"/>
    </source>
</evidence>
<evidence type="ECO:0000256" key="3">
    <source>
        <dbReference type="ARBA" id="ARBA00022963"/>
    </source>
</evidence>
<keyword evidence="4" id="KW-0443">Lipid metabolism</keyword>